<sequence length="105" mass="12232">MKSKYMDCQKIIKTLKNKDFVKVSHTGKCFENAAAVYAKEIKENIFLLFIILKDIDIENVQALIAHFDSFGSIGLKEPEQIMFYLSIKDKNDLHYFEQYLTTSNN</sequence>
<accession>A0A1H6HFV6</accession>
<dbReference type="RefSeq" id="WP_089691902.1">
    <property type="nucleotide sequence ID" value="NZ_DALZIY010000002.1"/>
</dbReference>
<dbReference type="OrthoDB" id="1273088at2"/>
<dbReference type="STRING" id="680127.SAMN05421593_1970"/>
<evidence type="ECO:0000313" key="1">
    <source>
        <dbReference type="EMBL" id="SEH32823.1"/>
    </source>
</evidence>
<protein>
    <submittedName>
        <fullName evidence="1">Uncharacterized protein</fullName>
    </submittedName>
</protein>
<proteinExistence type="predicted"/>
<dbReference type="EMBL" id="FNWQ01000002">
    <property type="protein sequence ID" value="SEH32823.1"/>
    <property type="molecule type" value="Genomic_DNA"/>
</dbReference>
<dbReference type="Proteomes" id="UP000198561">
    <property type="component" value="Unassembled WGS sequence"/>
</dbReference>
<name>A0A1H6HFV6_CHRCI</name>
<gene>
    <name evidence="1" type="ORF">SAMN05421593_1970</name>
</gene>
<evidence type="ECO:0000313" key="2">
    <source>
        <dbReference type="Proteomes" id="UP000198561"/>
    </source>
</evidence>
<organism evidence="1 2">
    <name type="scientific">Chryseobacterium culicis</name>
    <dbReference type="NCBI Taxonomy" id="680127"/>
    <lineage>
        <taxon>Bacteria</taxon>
        <taxon>Pseudomonadati</taxon>
        <taxon>Bacteroidota</taxon>
        <taxon>Flavobacteriia</taxon>
        <taxon>Flavobacteriales</taxon>
        <taxon>Weeksellaceae</taxon>
        <taxon>Chryseobacterium group</taxon>
        <taxon>Chryseobacterium</taxon>
    </lineage>
</organism>
<dbReference type="AlphaFoldDB" id="A0A1H6HFV6"/>
<reference evidence="1 2" key="1">
    <citation type="submission" date="2016-10" db="EMBL/GenBank/DDBJ databases">
        <authorList>
            <person name="de Groot N.N."/>
        </authorList>
    </citation>
    <scope>NUCLEOTIDE SEQUENCE [LARGE SCALE GENOMIC DNA]</scope>
    <source>
        <strain evidence="1 2">DSM 23031</strain>
    </source>
</reference>